<dbReference type="Gene3D" id="3.40.50.300">
    <property type="entry name" value="P-loop containing nucleotide triphosphate hydrolases"/>
    <property type="match status" value="1"/>
</dbReference>
<dbReference type="InParanoid" id="A0A2P5EGY9"/>
<organism evidence="1 2">
    <name type="scientific">Trema orientale</name>
    <name type="common">Charcoal tree</name>
    <name type="synonym">Celtis orientalis</name>
    <dbReference type="NCBI Taxonomy" id="63057"/>
    <lineage>
        <taxon>Eukaryota</taxon>
        <taxon>Viridiplantae</taxon>
        <taxon>Streptophyta</taxon>
        <taxon>Embryophyta</taxon>
        <taxon>Tracheophyta</taxon>
        <taxon>Spermatophyta</taxon>
        <taxon>Magnoliopsida</taxon>
        <taxon>eudicotyledons</taxon>
        <taxon>Gunneridae</taxon>
        <taxon>Pentapetalae</taxon>
        <taxon>rosids</taxon>
        <taxon>fabids</taxon>
        <taxon>Rosales</taxon>
        <taxon>Cannabaceae</taxon>
        <taxon>Trema</taxon>
    </lineage>
</organism>
<accession>A0A2P5EGY9</accession>
<proteinExistence type="predicted"/>
<dbReference type="AlphaFoldDB" id="A0A2P5EGY9"/>
<keyword evidence="2" id="KW-1185">Reference proteome</keyword>
<gene>
    <name evidence="1" type="ORF">TorRG33x02_193620</name>
</gene>
<sequence>MEKSNQILENETFIPVLLQRQEDGYAGLKRCIVIGDHHQLPPIVKNMAFQTYSHICARLSWEGQECPFAWFYQIEEEAEYIVSVYIYAWLQRYPANKISNANVKWEEALDS</sequence>
<dbReference type="OrthoDB" id="1879at2759"/>
<evidence type="ECO:0000313" key="1">
    <source>
        <dbReference type="EMBL" id="PON84810.1"/>
    </source>
</evidence>
<comment type="caution">
    <text evidence="1">The sequence shown here is derived from an EMBL/GenBank/DDBJ whole genome shotgun (WGS) entry which is preliminary data.</text>
</comment>
<name>A0A2P5EGY9_TREOI</name>
<dbReference type="InterPro" id="IPR027417">
    <property type="entry name" value="P-loop_NTPase"/>
</dbReference>
<dbReference type="STRING" id="63057.A0A2P5EGY9"/>
<protein>
    <submittedName>
        <fullName evidence="1">Intron-binding protein aquarius</fullName>
    </submittedName>
</protein>
<evidence type="ECO:0000313" key="2">
    <source>
        <dbReference type="Proteomes" id="UP000237000"/>
    </source>
</evidence>
<reference evidence="2" key="1">
    <citation type="submission" date="2016-06" db="EMBL/GenBank/DDBJ databases">
        <title>Parallel loss of symbiosis genes in relatives of nitrogen-fixing non-legume Parasponia.</title>
        <authorList>
            <person name="Van Velzen R."/>
            <person name="Holmer R."/>
            <person name="Bu F."/>
            <person name="Rutten L."/>
            <person name="Van Zeijl A."/>
            <person name="Liu W."/>
            <person name="Santuari L."/>
            <person name="Cao Q."/>
            <person name="Sharma T."/>
            <person name="Shen D."/>
            <person name="Roswanjaya Y."/>
            <person name="Wardhani T."/>
            <person name="Kalhor M.S."/>
            <person name="Jansen J."/>
            <person name="Van den Hoogen J."/>
            <person name="Gungor B."/>
            <person name="Hartog M."/>
            <person name="Hontelez J."/>
            <person name="Verver J."/>
            <person name="Yang W.-C."/>
            <person name="Schijlen E."/>
            <person name="Repin R."/>
            <person name="Schilthuizen M."/>
            <person name="Schranz E."/>
            <person name="Heidstra R."/>
            <person name="Miyata K."/>
            <person name="Fedorova E."/>
            <person name="Kohlen W."/>
            <person name="Bisseling T."/>
            <person name="Smit S."/>
            <person name="Geurts R."/>
        </authorList>
    </citation>
    <scope>NUCLEOTIDE SEQUENCE [LARGE SCALE GENOMIC DNA]</scope>
    <source>
        <strain evidence="2">cv. RG33-2</strain>
    </source>
</reference>
<dbReference type="EMBL" id="JXTC01000156">
    <property type="protein sequence ID" value="PON84810.1"/>
    <property type="molecule type" value="Genomic_DNA"/>
</dbReference>
<dbReference type="Proteomes" id="UP000237000">
    <property type="component" value="Unassembled WGS sequence"/>
</dbReference>